<evidence type="ECO:0000256" key="1">
    <source>
        <dbReference type="ARBA" id="ARBA00022553"/>
    </source>
</evidence>
<gene>
    <name evidence="4" type="ORF">B0I21_11528</name>
</gene>
<keyword evidence="1 2" id="KW-0597">Phosphoprotein</keyword>
<dbReference type="InterPro" id="IPR011006">
    <property type="entry name" value="CheY-like_superfamily"/>
</dbReference>
<dbReference type="GO" id="GO:0000160">
    <property type="term" value="P:phosphorelay signal transduction system"/>
    <property type="evidence" value="ECO:0007669"/>
    <property type="project" value="InterPro"/>
</dbReference>
<sequence length="123" mass="13465">MKKKILIFEDDLATAELAGIVAEQLGFEVAYRIRTDSVLSDVAAESPHIILMDNWIPGDGGFDSIQLLKNTPTTADIPIIFYSANTDFAGLAQTSMADAYITKPFDITDLEGIIKRLIPDSNM</sequence>
<dbReference type="AlphaFoldDB" id="A0A4R7CSM4"/>
<dbReference type="SUPFAM" id="SSF52172">
    <property type="entry name" value="CheY-like"/>
    <property type="match status" value="1"/>
</dbReference>
<protein>
    <submittedName>
        <fullName evidence="4">Response regulator receiver domain-containing protein</fullName>
    </submittedName>
</protein>
<evidence type="ECO:0000313" key="4">
    <source>
        <dbReference type="EMBL" id="TDS06783.1"/>
    </source>
</evidence>
<reference evidence="4 5" key="1">
    <citation type="submission" date="2019-03" db="EMBL/GenBank/DDBJ databases">
        <title>Genomic Encyclopedia of Type Strains, Phase III (KMG-III): the genomes of soil and plant-associated and newly described type strains.</title>
        <authorList>
            <person name="Whitman W."/>
        </authorList>
    </citation>
    <scope>NUCLEOTIDE SEQUENCE [LARGE SCALE GENOMIC DNA]</scope>
    <source>
        <strain evidence="4 5">CGMCC 1.12801</strain>
    </source>
</reference>
<accession>A0A4R7CSM4</accession>
<dbReference type="Proteomes" id="UP000294752">
    <property type="component" value="Unassembled WGS sequence"/>
</dbReference>
<organism evidence="4 5">
    <name type="scientific">Sphingobacterium paludis</name>
    <dbReference type="NCBI Taxonomy" id="1476465"/>
    <lineage>
        <taxon>Bacteria</taxon>
        <taxon>Pseudomonadati</taxon>
        <taxon>Bacteroidota</taxon>
        <taxon>Sphingobacteriia</taxon>
        <taxon>Sphingobacteriales</taxon>
        <taxon>Sphingobacteriaceae</taxon>
        <taxon>Sphingobacterium</taxon>
    </lineage>
</organism>
<feature type="domain" description="Response regulatory" evidence="3">
    <location>
        <begin position="4"/>
        <end position="118"/>
    </location>
</feature>
<keyword evidence="5" id="KW-1185">Reference proteome</keyword>
<dbReference type="SMART" id="SM00448">
    <property type="entry name" value="REC"/>
    <property type="match status" value="1"/>
</dbReference>
<dbReference type="OrthoDB" id="710898at2"/>
<evidence type="ECO:0000259" key="3">
    <source>
        <dbReference type="PROSITE" id="PS50110"/>
    </source>
</evidence>
<dbReference type="PANTHER" id="PTHR44591:SF3">
    <property type="entry name" value="RESPONSE REGULATORY DOMAIN-CONTAINING PROTEIN"/>
    <property type="match status" value="1"/>
</dbReference>
<feature type="modified residue" description="4-aspartylphosphate" evidence="2">
    <location>
        <position position="53"/>
    </location>
</feature>
<dbReference type="Gene3D" id="3.40.50.2300">
    <property type="match status" value="1"/>
</dbReference>
<dbReference type="EMBL" id="SNZV01000015">
    <property type="protein sequence ID" value="TDS06783.1"/>
    <property type="molecule type" value="Genomic_DNA"/>
</dbReference>
<dbReference type="PROSITE" id="PS50110">
    <property type="entry name" value="RESPONSE_REGULATORY"/>
    <property type="match status" value="1"/>
</dbReference>
<dbReference type="RefSeq" id="WP_133642150.1">
    <property type="nucleotide sequence ID" value="NZ_SNZV01000015.1"/>
</dbReference>
<proteinExistence type="predicted"/>
<evidence type="ECO:0000313" key="5">
    <source>
        <dbReference type="Proteomes" id="UP000294752"/>
    </source>
</evidence>
<evidence type="ECO:0000256" key="2">
    <source>
        <dbReference type="PROSITE-ProRule" id="PRU00169"/>
    </source>
</evidence>
<name>A0A4R7CSM4_9SPHI</name>
<dbReference type="PANTHER" id="PTHR44591">
    <property type="entry name" value="STRESS RESPONSE REGULATOR PROTEIN 1"/>
    <property type="match status" value="1"/>
</dbReference>
<comment type="caution">
    <text evidence="4">The sequence shown here is derived from an EMBL/GenBank/DDBJ whole genome shotgun (WGS) entry which is preliminary data.</text>
</comment>
<dbReference type="InterPro" id="IPR001789">
    <property type="entry name" value="Sig_transdc_resp-reg_receiver"/>
</dbReference>
<dbReference type="Pfam" id="PF00072">
    <property type="entry name" value="Response_reg"/>
    <property type="match status" value="1"/>
</dbReference>
<dbReference type="InterPro" id="IPR050595">
    <property type="entry name" value="Bact_response_regulator"/>
</dbReference>